<proteinExistence type="predicted"/>
<organism evidence="1 2">
    <name type="scientific">Saccharopolyspora phatthalungensis</name>
    <dbReference type="NCBI Taxonomy" id="664693"/>
    <lineage>
        <taxon>Bacteria</taxon>
        <taxon>Bacillati</taxon>
        <taxon>Actinomycetota</taxon>
        <taxon>Actinomycetes</taxon>
        <taxon>Pseudonocardiales</taxon>
        <taxon>Pseudonocardiaceae</taxon>
        <taxon>Saccharopolyspora</taxon>
    </lineage>
</organism>
<gene>
    <name evidence="1" type="ORF">BJ970_006947</name>
</gene>
<accession>A0A840QJH2</accession>
<evidence type="ECO:0000313" key="2">
    <source>
        <dbReference type="Proteomes" id="UP000584374"/>
    </source>
</evidence>
<keyword evidence="2" id="KW-1185">Reference proteome</keyword>
<name>A0A840QJH2_9PSEU</name>
<reference evidence="1 2" key="1">
    <citation type="submission" date="2020-08" db="EMBL/GenBank/DDBJ databases">
        <title>Sequencing the genomes of 1000 actinobacteria strains.</title>
        <authorList>
            <person name="Klenk H.-P."/>
        </authorList>
    </citation>
    <scope>NUCLEOTIDE SEQUENCE [LARGE SCALE GENOMIC DNA]</scope>
    <source>
        <strain evidence="1 2">DSM 45584</strain>
    </source>
</reference>
<protein>
    <submittedName>
        <fullName evidence="1">Uncharacterized protein</fullName>
    </submittedName>
</protein>
<evidence type="ECO:0000313" key="1">
    <source>
        <dbReference type="EMBL" id="MBB5159348.1"/>
    </source>
</evidence>
<dbReference type="EMBL" id="JACHIW010000002">
    <property type="protein sequence ID" value="MBB5159348.1"/>
    <property type="molecule type" value="Genomic_DNA"/>
</dbReference>
<dbReference type="Proteomes" id="UP000584374">
    <property type="component" value="Unassembled WGS sequence"/>
</dbReference>
<sequence>MSRKQTLIYPIGFLCGPEYLEAGGRPDGYQLRIGGGGIRLDTYAECLTWSCARGAIKLIESASSEGWQRQDTEALAVREGVTDARHVVNRLFAVGALAETTTGPQQPDAADFTQRYRLLPLLTGFGDVPWHRQVPPEAAEPSSAIDFVAYLLWKYAPLVHNLAELCELLLKPGGRLNWSVIPDHLSLLPIALRAVQTLLAHQAAYLDHPL</sequence>
<dbReference type="AlphaFoldDB" id="A0A840QJH2"/>
<dbReference type="RefSeq" id="WP_184731688.1">
    <property type="nucleotide sequence ID" value="NZ_JACHIW010000002.1"/>
</dbReference>
<comment type="caution">
    <text evidence="1">The sequence shown here is derived from an EMBL/GenBank/DDBJ whole genome shotgun (WGS) entry which is preliminary data.</text>
</comment>